<protein>
    <recommendedName>
        <fullName evidence="5">L-serine deaminase</fullName>
    </recommendedName>
    <alternativeName>
        <fullName evidence="6">L-threonine dehydratase</fullName>
    </alternativeName>
</protein>
<dbReference type="Gene3D" id="3.40.50.1100">
    <property type="match status" value="2"/>
</dbReference>
<evidence type="ECO:0000256" key="3">
    <source>
        <dbReference type="ARBA" id="ARBA00022898"/>
    </source>
</evidence>
<evidence type="ECO:0000313" key="8">
    <source>
        <dbReference type="EMBL" id="CAD7279887.1"/>
    </source>
</evidence>
<dbReference type="EMBL" id="CAJPEX010001842">
    <property type="protein sequence ID" value="CAG0920039.1"/>
    <property type="molecule type" value="Genomic_DNA"/>
</dbReference>
<dbReference type="SUPFAM" id="SSF53686">
    <property type="entry name" value="Tryptophan synthase beta subunit-like PLP-dependent enzymes"/>
    <property type="match status" value="1"/>
</dbReference>
<evidence type="ECO:0000313" key="9">
    <source>
        <dbReference type="Proteomes" id="UP000678499"/>
    </source>
</evidence>
<comment type="cofactor">
    <cofactor evidence="1">
        <name>pyridoxal 5'-phosphate</name>
        <dbReference type="ChEBI" id="CHEBI:597326"/>
    </cofactor>
</comment>
<dbReference type="GO" id="GO:0006565">
    <property type="term" value="P:L-serine catabolic process"/>
    <property type="evidence" value="ECO:0007669"/>
    <property type="project" value="TreeGrafter"/>
</dbReference>
<dbReference type="InterPro" id="IPR036052">
    <property type="entry name" value="TrpB-like_PALP_sf"/>
</dbReference>
<dbReference type="GO" id="GO:0004794">
    <property type="term" value="F:threonine deaminase activity"/>
    <property type="evidence" value="ECO:0007669"/>
    <property type="project" value="TreeGrafter"/>
</dbReference>
<proteinExistence type="inferred from homology"/>
<organism evidence="8">
    <name type="scientific">Notodromas monacha</name>
    <dbReference type="NCBI Taxonomy" id="399045"/>
    <lineage>
        <taxon>Eukaryota</taxon>
        <taxon>Metazoa</taxon>
        <taxon>Ecdysozoa</taxon>
        <taxon>Arthropoda</taxon>
        <taxon>Crustacea</taxon>
        <taxon>Oligostraca</taxon>
        <taxon>Ostracoda</taxon>
        <taxon>Podocopa</taxon>
        <taxon>Podocopida</taxon>
        <taxon>Cypridocopina</taxon>
        <taxon>Cypridoidea</taxon>
        <taxon>Cyprididae</taxon>
        <taxon>Notodromas</taxon>
    </lineage>
</organism>
<keyword evidence="9" id="KW-1185">Reference proteome</keyword>
<dbReference type="Proteomes" id="UP000678499">
    <property type="component" value="Unassembled WGS sequence"/>
</dbReference>
<dbReference type="OrthoDB" id="4418812at2759"/>
<dbReference type="GO" id="GO:0009097">
    <property type="term" value="P:isoleucine biosynthetic process"/>
    <property type="evidence" value="ECO:0007669"/>
    <property type="project" value="TreeGrafter"/>
</dbReference>
<accession>A0A7R9BQZ1</accession>
<comment type="similarity">
    <text evidence="2">Belongs to the serine/threonine dehydratase family.</text>
</comment>
<dbReference type="PANTHER" id="PTHR48078">
    <property type="entry name" value="THREONINE DEHYDRATASE, MITOCHONDRIAL-RELATED"/>
    <property type="match status" value="1"/>
</dbReference>
<name>A0A7R9BQZ1_9CRUS</name>
<evidence type="ECO:0000256" key="1">
    <source>
        <dbReference type="ARBA" id="ARBA00001933"/>
    </source>
</evidence>
<dbReference type="EMBL" id="OA883879">
    <property type="protein sequence ID" value="CAD7279887.1"/>
    <property type="molecule type" value="Genomic_DNA"/>
</dbReference>
<evidence type="ECO:0000256" key="5">
    <source>
        <dbReference type="ARBA" id="ARBA00041766"/>
    </source>
</evidence>
<gene>
    <name evidence="8" type="ORF">NMOB1V02_LOCUS7551</name>
</gene>
<dbReference type="PANTHER" id="PTHR48078:SF19">
    <property type="entry name" value="ACT DOMAIN-CONTAINING PROTEIN"/>
    <property type="match status" value="1"/>
</dbReference>
<dbReference type="InterPro" id="IPR050147">
    <property type="entry name" value="Ser/Thr_Dehydratase"/>
</dbReference>
<dbReference type="Pfam" id="PF00291">
    <property type="entry name" value="PALP"/>
    <property type="match status" value="1"/>
</dbReference>
<dbReference type="GO" id="GO:0003941">
    <property type="term" value="F:L-serine ammonia-lyase activity"/>
    <property type="evidence" value="ECO:0007669"/>
    <property type="project" value="TreeGrafter"/>
</dbReference>
<feature type="non-terminal residue" evidence="8">
    <location>
        <position position="1"/>
    </location>
</feature>
<dbReference type="AlphaFoldDB" id="A0A7R9BQZ1"/>
<dbReference type="FunFam" id="3.40.50.1100:FF:000007">
    <property type="entry name" value="L-threonine dehydratase catabolic TdcB"/>
    <property type="match status" value="1"/>
</dbReference>
<sequence length="374" mass="39657">RANVSRTMDLDLFFKKDFLQFTGSFKERGARYTLKMLQSSKSGQQHSRNGVVAASAGNHALALSYHGADLGIPVTVVMPKSAPIMKVEACKSFGATVMNHGCDLSEAKAFAMAYAKRNDMLYLNGYDHPHILAGQGTIALEIMEQVKNIDAVVIPVGGGGLLAGCALAFKTLRPEIMIIGAEAENCPGFAAALDAGEPIFTPVKPSLADGLAVPVVGVNAFATAKDLVDKMVKVKDEWIAIAILRLVEMEKAVVEGAGAIGFAALLQGLLPELSGKRVVVPLCGGNIDTTVLGRCMERGLAVDGRLVKFIAMVSDLPGGIAGLTRLIADAGVSIKDMAHERAWVRGNVFHTNRMPIQALERILIGDECVKLPVP</sequence>
<evidence type="ECO:0000256" key="6">
    <source>
        <dbReference type="ARBA" id="ARBA00042605"/>
    </source>
</evidence>
<reference evidence="8" key="1">
    <citation type="submission" date="2020-11" db="EMBL/GenBank/DDBJ databases">
        <authorList>
            <person name="Tran Van P."/>
        </authorList>
    </citation>
    <scope>NUCLEOTIDE SEQUENCE</scope>
</reference>
<keyword evidence="3" id="KW-0663">Pyridoxal phosphate</keyword>
<evidence type="ECO:0000256" key="2">
    <source>
        <dbReference type="ARBA" id="ARBA00010869"/>
    </source>
</evidence>
<evidence type="ECO:0000259" key="7">
    <source>
        <dbReference type="Pfam" id="PF00291"/>
    </source>
</evidence>
<feature type="domain" description="Tryptophan synthase beta chain-like PALP" evidence="7">
    <location>
        <begin position="4"/>
        <end position="284"/>
    </location>
</feature>
<dbReference type="InterPro" id="IPR001926">
    <property type="entry name" value="TrpB-like_PALP"/>
</dbReference>
<evidence type="ECO:0000256" key="4">
    <source>
        <dbReference type="ARBA" id="ARBA00023239"/>
    </source>
</evidence>
<dbReference type="CDD" id="cd01562">
    <property type="entry name" value="Thr-dehyd"/>
    <property type="match status" value="1"/>
</dbReference>
<keyword evidence="4" id="KW-0456">Lyase</keyword>
<dbReference type="GO" id="GO:0006567">
    <property type="term" value="P:L-threonine catabolic process"/>
    <property type="evidence" value="ECO:0007669"/>
    <property type="project" value="TreeGrafter"/>
</dbReference>